<dbReference type="PANTHER" id="PTHR41259">
    <property type="entry name" value="DOUBLE-STRAND BREAK REPAIR RAD50 ATPASE, PUTATIVE-RELATED"/>
    <property type="match status" value="1"/>
</dbReference>
<name>A0A231V0K6_9HYPH</name>
<dbReference type="InterPro" id="IPR027417">
    <property type="entry name" value="P-loop_NTPase"/>
</dbReference>
<reference evidence="4" key="1">
    <citation type="journal article" date="2017" name="Int. J. Syst. Evol. Microbiol.">
        <title>Notoacmeibacter marinus gen. nov., sp. nov., isolated from the gut of a limpet and proposal of Notoacmeibacteraceae fam. nov. in the order Rhizobiales of the class Alphaproteobacteria.</title>
        <authorList>
            <person name="Huang Z."/>
            <person name="Guo F."/>
            <person name="Lai Q."/>
        </authorList>
    </citation>
    <scope>NUCLEOTIDE SEQUENCE [LARGE SCALE GENOMIC DNA]</scope>
    <source>
        <strain evidence="4">XMTR2A4</strain>
    </source>
</reference>
<dbReference type="InterPro" id="IPR038734">
    <property type="entry name" value="YhaN_AAA"/>
</dbReference>
<keyword evidence="4" id="KW-1185">Reference proteome</keyword>
<protein>
    <recommendedName>
        <fullName evidence="2">YhaN AAA domain-containing protein</fullName>
    </recommendedName>
</protein>
<feature type="domain" description="YhaN AAA" evidence="2">
    <location>
        <begin position="1"/>
        <end position="209"/>
    </location>
</feature>
<dbReference type="AlphaFoldDB" id="A0A231V0K6"/>
<evidence type="ECO:0000313" key="4">
    <source>
        <dbReference type="Proteomes" id="UP000215405"/>
    </source>
</evidence>
<feature type="coiled-coil region" evidence="1">
    <location>
        <begin position="838"/>
        <end position="865"/>
    </location>
</feature>
<dbReference type="RefSeq" id="WP_094075539.1">
    <property type="nucleotide sequence ID" value="NZ_NBYO01000001.1"/>
</dbReference>
<organism evidence="3 4">
    <name type="scientific">Notoacmeibacter marinus</name>
    <dbReference type="NCBI Taxonomy" id="1876515"/>
    <lineage>
        <taxon>Bacteria</taxon>
        <taxon>Pseudomonadati</taxon>
        <taxon>Pseudomonadota</taxon>
        <taxon>Alphaproteobacteria</taxon>
        <taxon>Hyphomicrobiales</taxon>
        <taxon>Notoacmeibacteraceae</taxon>
        <taxon>Notoacmeibacter</taxon>
    </lineage>
</organism>
<gene>
    <name evidence="3" type="ORF">B7H23_00920</name>
</gene>
<evidence type="ECO:0000256" key="1">
    <source>
        <dbReference type="SAM" id="Coils"/>
    </source>
</evidence>
<accession>A0A231V0K6</accession>
<sequence length="1153" mass="128095">MHIRYLDLIAYGHFADRRIGFRSDAKVHLIYGPNEAGKSTVLQSIGDLLFDFPQRYTGKARHRPVDFRFRLPELRLGGELLRKDGATLAFVRRKANKAALSDPDTGETLPDDALDAFLGGLDRERFIREHGLDAETLRQGGAVLAGETDADLGCSLLAASSGLVGLRRLQLRINEEADDIFKPRSQKSQFALARAERDAARNDERDTDIVLSAREWRDNEAAIRDNAVAQDETRQKLAQLDQRHRDLSRRIALRPALRHLDEARRDLAVFDDLADLPDGLADRIDAALAEQDAASRALADAETRRTRLTEQLERYAPDQALVAAMPAVKELAENLGAFREWQEHTPKLTERLTTQKAEEARWWRELDPKADGGGLALPSIAERSHLNQQALRLQRLLASRQSRFDEMAELAERMRREDNTEDAKALPDLPRSLRLAADLSLVFEPLDQAIERRAEAQRAIVEAGEAALRLDPPVEALAYKIGLVWPSDSDIDEALGRHTALTTDQSRLETRLAELESAMAEGRRRAGEGDAAEQLPDRMDLQNARMERDSGLAHLQAGRGDWADALKAVAAADRIADRLIDDADAMAARRQERVERERLALQRNDIVRKLETVRQAMDRWQEDWATLFETLSVKPPASARAANWMGRLRSLRDAVAAANASQDKADSIIDRADGHRPALLELAASVVLPDADTLAIDILWRAVARRLDGLAQEDRARQTERAVMDERRKSYGHAESEYQRLSAEIAAMRTALKADLSGFSLPDDVMPETVFAILEGFNNLSETRAKIAETERRLAGIDDKNAAFRRSAQELIERLMPDAAGDSLDSAVGTLRDRCEEAASLARRVADLRGEYAEADEALSRAKTRGQEAEATLAACAALLPEGAELPAVAERLRERERAARTLVEQQRRFSDLADGLPEEDVRQAVEAMDQTSARDELMRLEDEKGTAEEERERHRLEAGRLLERKATLGARRGSELAAFRRQAAEERMANAAREWGRLRAASILLDAAMDHYARSVPNAALTEAGRLFETLTGGAFSGLSEDLDSEGKPILIVQRADGGTMPVSGTLSEGTGDQLYLALRLAWLKERAERNDLPPFIGDDLFASFDDDRTEAGLRAFAEIAPAVQPILFTHHKAVAETAQRTLGDGLDLIEL</sequence>
<evidence type="ECO:0000313" key="3">
    <source>
        <dbReference type="EMBL" id="OXT01571.1"/>
    </source>
</evidence>
<dbReference type="Gene3D" id="3.40.50.300">
    <property type="entry name" value="P-loop containing nucleotide triphosphate hydrolases"/>
    <property type="match status" value="2"/>
</dbReference>
<feature type="coiled-coil region" evidence="1">
    <location>
        <begin position="284"/>
        <end position="311"/>
    </location>
</feature>
<comment type="caution">
    <text evidence="3">The sequence shown here is derived from an EMBL/GenBank/DDBJ whole genome shotgun (WGS) entry which is preliminary data.</text>
</comment>
<dbReference type="SUPFAM" id="SSF52540">
    <property type="entry name" value="P-loop containing nucleoside triphosphate hydrolases"/>
    <property type="match status" value="1"/>
</dbReference>
<evidence type="ECO:0000259" key="2">
    <source>
        <dbReference type="Pfam" id="PF13514"/>
    </source>
</evidence>
<proteinExistence type="predicted"/>
<dbReference type="PANTHER" id="PTHR41259:SF1">
    <property type="entry name" value="DOUBLE-STRAND BREAK REPAIR RAD50 ATPASE, PUTATIVE-RELATED"/>
    <property type="match status" value="1"/>
</dbReference>
<keyword evidence="1" id="KW-0175">Coiled coil</keyword>
<dbReference type="EMBL" id="NBYO01000001">
    <property type="protein sequence ID" value="OXT01571.1"/>
    <property type="molecule type" value="Genomic_DNA"/>
</dbReference>
<dbReference type="Pfam" id="PF13514">
    <property type="entry name" value="AAA_27"/>
    <property type="match status" value="1"/>
</dbReference>
<dbReference type="Proteomes" id="UP000215405">
    <property type="component" value="Unassembled WGS sequence"/>
</dbReference>
<feature type="coiled-coil region" evidence="1">
    <location>
        <begin position="931"/>
        <end position="958"/>
    </location>
</feature>